<dbReference type="Proteomes" id="UP000239590">
    <property type="component" value="Unassembled WGS sequence"/>
</dbReference>
<evidence type="ECO:0000256" key="1">
    <source>
        <dbReference type="SAM" id="Phobius"/>
    </source>
</evidence>
<name>A0A2S7IKB9_9BACT</name>
<accession>A0A2S7IKB9</accession>
<feature type="transmembrane region" description="Helical" evidence="1">
    <location>
        <begin position="67"/>
        <end position="88"/>
    </location>
</feature>
<dbReference type="AlphaFoldDB" id="A0A2S7IKB9"/>
<feature type="transmembrane region" description="Helical" evidence="1">
    <location>
        <begin position="12"/>
        <end position="32"/>
    </location>
</feature>
<feature type="transmembrane region" description="Helical" evidence="1">
    <location>
        <begin position="44"/>
        <end position="61"/>
    </location>
</feature>
<keyword evidence="1" id="KW-0812">Transmembrane</keyword>
<proteinExistence type="predicted"/>
<gene>
    <name evidence="2" type="ORF">C5O19_00545</name>
</gene>
<evidence type="ECO:0000313" key="3">
    <source>
        <dbReference type="Proteomes" id="UP000239590"/>
    </source>
</evidence>
<dbReference type="EMBL" id="PTRA01000001">
    <property type="protein sequence ID" value="PQA58201.1"/>
    <property type="molecule type" value="Genomic_DNA"/>
</dbReference>
<evidence type="ECO:0000313" key="2">
    <source>
        <dbReference type="EMBL" id="PQA58201.1"/>
    </source>
</evidence>
<sequence length="91" mass="9734">MAFCEGQEAENHWLWAGATIGIQGCILTPLLLWTISHFGLNDAYLLVAVTSIFGVVVPNLSALSTKVILPIFLTSLLVHVTIILGTLATSL</sequence>
<keyword evidence="1" id="KW-0472">Membrane</keyword>
<comment type="caution">
    <text evidence="2">The sequence shown here is derived from an EMBL/GenBank/DDBJ whole genome shotgun (WGS) entry which is preliminary data.</text>
</comment>
<reference evidence="3" key="1">
    <citation type="submission" date="2018-02" db="EMBL/GenBank/DDBJ databases">
        <title>Genome sequencing of Solimonas sp. HR-BB.</title>
        <authorList>
            <person name="Lee Y."/>
            <person name="Jeon C.O."/>
        </authorList>
    </citation>
    <scope>NUCLEOTIDE SEQUENCE [LARGE SCALE GENOMIC DNA]</scope>
    <source>
        <strain evidence="3">HR-U</strain>
    </source>
</reference>
<keyword evidence="3" id="KW-1185">Reference proteome</keyword>
<keyword evidence="1" id="KW-1133">Transmembrane helix</keyword>
<organism evidence="2 3">
    <name type="scientific">Siphonobacter curvatus</name>
    <dbReference type="NCBI Taxonomy" id="2094562"/>
    <lineage>
        <taxon>Bacteria</taxon>
        <taxon>Pseudomonadati</taxon>
        <taxon>Bacteroidota</taxon>
        <taxon>Cytophagia</taxon>
        <taxon>Cytophagales</taxon>
        <taxon>Cytophagaceae</taxon>
        <taxon>Siphonobacter</taxon>
    </lineage>
</organism>
<protein>
    <submittedName>
        <fullName evidence="2">Uncharacterized protein</fullName>
    </submittedName>
</protein>